<evidence type="ECO:0000259" key="20">
    <source>
        <dbReference type="Pfam" id="PF00852"/>
    </source>
</evidence>
<evidence type="ECO:0000313" key="23">
    <source>
        <dbReference type="Proteomes" id="UP001558613"/>
    </source>
</evidence>
<dbReference type="Pfam" id="PF12796">
    <property type="entry name" value="Ank_2"/>
    <property type="match status" value="1"/>
</dbReference>
<keyword evidence="18" id="KW-0040">ANK repeat</keyword>
<dbReference type="InterPro" id="IPR002110">
    <property type="entry name" value="Ankyrin_rpt"/>
</dbReference>
<proteinExistence type="inferred from homology"/>
<dbReference type="PROSITE" id="PS50297">
    <property type="entry name" value="ANK_REP_REGION"/>
    <property type="match status" value="2"/>
</dbReference>
<keyword evidence="6 19" id="KW-0812">Transmembrane</keyword>
<dbReference type="EC" id="2.4.1.-" evidence="19"/>
<accession>A0ABR3M4C9</accession>
<dbReference type="Pfam" id="PF00852">
    <property type="entry name" value="Glyco_transf_10"/>
    <property type="match status" value="1"/>
</dbReference>
<sequence>MDFPEDFNQLDLLESHGHVIPVGTKSGWVDEEEGDDDETCHTEEWYQQQEFKLQDTPTELILWAAERNRLATVVHILALDPTLANCHDSDGYTPLHRAAYSGHYAVVSALLNAGANLHARTTDGWMPLHSACRWGHATVASCLLNWGAEVNAMTAGRLTPLQLAAGNTAAGQTIELLLSQRTLQAGLKNSAGETAYDIAHRTSEHHRLYASTHNDLRIDNSSATLLIWWRPFGNRDALPDCAVRYGIQDCTFTTKRSTYPLADAVIIHHRELMHNWWSLPRAPRPPSQKWIWMNFESPSHSGSLSWLDGVFNLTMSYRRGSDVFLPYGYLQPRRGDEDTPQVSARHRRGMVAWIVSNWNEQHERVRFYRTLRRYVRVDVFGRAARDLISDSVVRTVSRYKFYLAFENSLHTDYITEKLWRNALLSGTVPVVLGPPRENYELFLPANAFIHVKDFSGPRALAAYLKHLDRNHSLYQSYLNWMSHYSVHVTSFWEEHYCMACKAVQASRHQKKTVSDIALWFKS</sequence>
<comment type="caution">
    <text evidence="22">The sequence shown here is derived from an EMBL/GenBank/DDBJ whole genome shotgun (WGS) entry which is preliminary data.</text>
</comment>
<feature type="repeat" description="ANK" evidence="18">
    <location>
        <begin position="123"/>
        <end position="155"/>
    </location>
</feature>
<evidence type="ECO:0000256" key="2">
    <source>
        <dbReference type="ARBA" id="ARBA00004922"/>
    </source>
</evidence>
<dbReference type="PRINTS" id="PR01415">
    <property type="entry name" value="ANKYRIN"/>
</dbReference>
<keyword evidence="4 19" id="KW-0328">Glycosyltransferase</keyword>
<evidence type="ECO:0000259" key="21">
    <source>
        <dbReference type="Pfam" id="PF17039"/>
    </source>
</evidence>
<keyword evidence="7" id="KW-0735">Signal-anchor</keyword>
<keyword evidence="5 19" id="KW-0808">Transferase</keyword>
<evidence type="ECO:0000256" key="19">
    <source>
        <dbReference type="RuleBase" id="RU003832"/>
    </source>
</evidence>
<dbReference type="SMART" id="SM00248">
    <property type="entry name" value="ANK"/>
    <property type="match status" value="2"/>
</dbReference>
<evidence type="ECO:0000256" key="7">
    <source>
        <dbReference type="ARBA" id="ARBA00022968"/>
    </source>
</evidence>
<comment type="pathway">
    <text evidence="2">Protein modification; protein glycosylation.</text>
</comment>
<organism evidence="22 23">
    <name type="scientific">Cirrhinus molitorella</name>
    <name type="common">mud carp</name>
    <dbReference type="NCBI Taxonomy" id="172907"/>
    <lineage>
        <taxon>Eukaryota</taxon>
        <taxon>Metazoa</taxon>
        <taxon>Chordata</taxon>
        <taxon>Craniata</taxon>
        <taxon>Vertebrata</taxon>
        <taxon>Euteleostomi</taxon>
        <taxon>Actinopterygii</taxon>
        <taxon>Neopterygii</taxon>
        <taxon>Teleostei</taxon>
        <taxon>Ostariophysi</taxon>
        <taxon>Cypriniformes</taxon>
        <taxon>Cyprinidae</taxon>
        <taxon>Labeoninae</taxon>
        <taxon>Labeonini</taxon>
        <taxon>Cirrhinus</taxon>
    </lineage>
</organism>
<name>A0ABR3M4C9_9TELE</name>
<keyword evidence="9 19" id="KW-0333">Golgi apparatus</keyword>
<evidence type="ECO:0000256" key="12">
    <source>
        <dbReference type="ARBA" id="ARBA00023198"/>
    </source>
</evidence>
<dbReference type="EMBL" id="JAYMGO010000015">
    <property type="protein sequence ID" value="KAL1259982.1"/>
    <property type="molecule type" value="Genomic_DNA"/>
</dbReference>
<gene>
    <name evidence="22" type="ORF">QQF64_007809</name>
</gene>
<comment type="similarity">
    <text evidence="3 19">Belongs to the glycosyltransferase 10 family.</text>
</comment>
<evidence type="ECO:0000313" key="22">
    <source>
        <dbReference type="EMBL" id="KAL1259982.1"/>
    </source>
</evidence>
<comment type="catalytic activity">
    <reaction evidence="14">
        <text>an alpha-Neu5Ac-(2-&gt;3)-beta-D-Gal-(1-&gt;4)-beta-D-GlcNAc6S derivative + GDP-beta-L-fucose = an alpha-Neu5Ac-(2-&gt;3)-beta-D-Gal-(1-&gt;4)-[alpha-L-Fuc-(1-&gt;3)]-beta-D-GlcNAc6S derivative + GDP + H(+)</text>
        <dbReference type="Rhea" id="RHEA:62004"/>
        <dbReference type="ChEBI" id="CHEBI:15378"/>
        <dbReference type="ChEBI" id="CHEBI:57273"/>
        <dbReference type="ChEBI" id="CHEBI:58189"/>
        <dbReference type="ChEBI" id="CHEBI:145344"/>
        <dbReference type="ChEBI" id="CHEBI:145345"/>
    </reaction>
    <physiologicalReaction direction="left-to-right" evidence="14">
        <dbReference type="Rhea" id="RHEA:62005"/>
    </physiologicalReaction>
</comment>
<comment type="catalytic activity">
    <reaction evidence="13">
        <text>a beta-D-galactosyl-(1-&gt;4)-N-acetyl-beta-D-glucosaminyl derivative + GDP-beta-L-fucose = a beta-D-galactosyl-(1-&gt;4)-[alpha-L-fucosyl-(1-&gt;3)]-N-acetyl-beta-D-glucosaminyl derivative + GDP + H(+)</text>
        <dbReference type="Rhea" id="RHEA:14257"/>
        <dbReference type="ChEBI" id="CHEBI:15378"/>
        <dbReference type="ChEBI" id="CHEBI:57273"/>
        <dbReference type="ChEBI" id="CHEBI:58189"/>
        <dbReference type="ChEBI" id="CHEBI:133507"/>
        <dbReference type="ChEBI" id="CHEBI:137941"/>
        <dbReference type="EC" id="2.4.1.152"/>
    </reaction>
    <physiologicalReaction direction="left-to-right" evidence="13">
        <dbReference type="Rhea" id="RHEA:14258"/>
    </physiologicalReaction>
</comment>
<dbReference type="Pfam" id="PF17039">
    <property type="entry name" value="Glyco_tran_10_N"/>
    <property type="match status" value="1"/>
</dbReference>
<dbReference type="InterPro" id="IPR031481">
    <property type="entry name" value="Glyco_tran_10_N"/>
</dbReference>
<dbReference type="InterPro" id="IPR036770">
    <property type="entry name" value="Ankyrin_rpt-contain_sf"/>
</dbReference>
<protein>
    <recommendedName>
        <fullName evidence="19">Fucosyltransferase</fullName>
        <ecNumber evidence="19">2.4.1.-</ecNumber>
    </recommendedName>
</protein>
<evidence type="ECO:0000256" key="10">
    <source>
        <dbReference type="ARBA" id="ARBA00023136"/>
    </source>
</evidence>
<dbReference type="Proteomes" id="UP001558613">
    <property type="component" value="Unassembled WGS sequence"/>
</dbReference>
<keyword evidence="12" id="KW-0395">Inflammatory response</keyword>
<evidence type="ECO:0000256" key="8">
    <source>
        <dbReference type="ARBA" id="ARBA00022989"/>
    </source>
</evidence>
<evidence type="ECO:0000256" key="3">
    <source>
        <dbReference type="ARBA" id="ARBA00008919"/>
    </source>
</evidence>
<evidence type="ECO:0000256" key="6">
    <source>
        <dbReference type="ARBA" id="ARBA00022692"/>
    </source>
</evidence>
<dbReference type="PROSITE" id="PS50088">
    <property type="entry name" value="ANK_REPEAT"/>
    <property type="match status" value="2"/>
</dbReference>
<evidence type="ECO:0000256" key="18">
    <source>
        <dbReference type="PROSITE-ProRule" id="PRU00023"/>
    </source>
</evidence>
<evidence type="ECO:0000256" key="17">
    <source>
        <dbReference type="ARBA" id="ARBA00046186"/>
    </source>
</evidence>
<keyword evidence="10" id="KW-0472">Membrane</keyword>
<comment type="subcellular location">
    <subcellularLocation>
        <location evidence="1">Golgi apparatus membrane</location>
        <topology evidence="1">Single-pass type II membrane protein</topology>
    </subcellularLocation>
    <subcellularLocation>
        <location evidence="19">Golgi apparatus</location>
        <location evidence="19">Golgi stack membrane</location>
        <topology evidence="19">Single-pass type II membrane protein</topology>
    </subcellularLocation>
</comment>
<comment type="catalytic activity">
    <reaction evidence="15">
        <text>an alpha-Neu5Ac-(2-&gt;3)-beta-D-Gal-(1-&gt;4)-beta-D-GlcNAc-(1-&gt;3)-beta-D-Gal-(1-&gt;4)-beta-D-GlcNAc derivative + GDP-beta-L-fucose = an alpha-Neu5Ac-(2-&gt;3)-beta-D-Gal-(1-&gt;4)-beta-D-GlcNAc-(1-&gt;3)-beta-D-Gal-(1-&gt;4)-[alpha-L-Fuc-(1-&gt;3)]-beta-D-GlcNAc derivative + GDP + H(+)</text>
        <dbReference type="Rhea" id="RHEA:68044"/>
        <dbReference type="ChEBI" id="CHEBI:15378"/>
        <dbReference type="ChEBI" id="CHEBI:57273"/>
        <dbReference type="ChEBI" id="CHEBI:58189"/>
        <dbReference type="ChEBI" id="CHEBI:145343"/>
        <dbReference type="ChEBI" id="CHEBI:176900"/>
    </reaction>
    <physiologicalReaction direction="left-to-right" evidence="15">
        <dbReference type="Rhea" id="RHEA:68045"/>
    </physiologicalReaction>
</comment>
<evidence type="ECO:0000256" key="14">
    <source>
        <dbReference type="ARBA" id="ARBA00035849"/>
    </source>
</evidence>
<dbReference type="InterPro" id="IPR055270">
    <property type="entry name" value="Glyco_tran_10_C"/>
</dbReference>
<feature type="repeat" description="ANK" evidence="18">
    <location>
        <begin position="90"/>
        <end position="122"/>
    </location>
</feature>
<evidence type="ECO:0000256" key="9">
    <source>
        <dbReference type="ARBA" id="ARBA00023034"/>
    </source>
</evidence>
<dbReference type="Gene3D" id="1.25.40.20">
    <property type="entry name" value="Ankyrin repeat-containing domain"/>
    <property type="match status" value="1"/>
</dbReference>
<evidence type="ECO:0000256" key="13">
    <source>
        <dbReference type="ARBA" id="ARBA00029329"/>
    </source>
</evidence>
<dbReference type="PANTHER" id="PTHR11929">
    <property type="entry name" value="ALPHA- 1,3 -FUCOSYLTRANSFERASE"/>
    <property type="match status" value="1"/>
</dbReference>
<comment type="function">
    <text evidence="17">Catalyzes alpha(1-&gt;3) linkage of fucosyl moiety transferred from GDP-beta-L-fucose to N-acetyl glucosamine (GlcNAc) within type 2 lactosamine (LacNAc, Gal-beta(1-&gt;4)GlcNAc) glycan attached to N- or O-linked glycoproteins. Robustly fucosylates nonsialylated distal LacNAc unit of the polylactosamine chain to form Lewis X antigen (CD15), a glycan determinant known to mediate important cellular functions in development and immunity. Fucosylates with lower efficiency sialylated LacNAc acceptors to form sialyl Lewis X and 6-sulfo sialyl Lewis X determinants that serve as recognition epitopes for C-type lectins. Together with FUT7 contributes to SELE, SELL and SELP selectin ligand biosynthesis and selectin-dependent lymphocyte homing, leukocyte migration and blood leukocyte homeostasis. In a cell type specific manner, may also fucosylate the internal LacNAc unit of the polylactosamine chain to form VIM-2 antigen that serves as recognition epitope for SELE.</text>
</comment>
<evidence type="ECO:0000256" key="1">
    <source>
        <dbReference type="ARBA" id="ARBA00004323"/>
    </source>
</evidence>
<keyword evidence="8" id="KW-1133">Transmembrane helix</keyword>
<feature type="domain" description="Fucosyltransferase N-terminal" evidence="21">
    <location>
        <begin position="222"/>
        <end position="328"/>
    </location>
</feature>
<keyword evidence="11" id="KW-0325">Glycoprotein</keyword>
<dbReference type="InterPro" id="IPR001503">
    <property type="entry name" value="Glyco_trans_10"/>
</dbReference>
<dbReference type="PANTHER" id="PTHR11929:SF132">
    <property type="entry name" value="ALPHA-(1,3)-FUCOSYLTRANSFERASE 4"/>
    <property type="match status" value="1"/>
</dbReference>
<reference evidence="22 23" key="1">
    <citation type="submission" date="2023-09" db="EMBL/GenBank/DDBJ databases">
        <authorList>
            <person name="Wang M."/>
        </authorList>
    </citation>
    <scope>NUCLEOTIDE SEQUENCE [LARGE SCALE GENOMIC DNA]</scope>
    <source>
        <strain evidence="22">GT-2023</strain>
        <tissue evidence="22">Liver</tissue>
    </source>
</reference>
<evidence type="ECO:0000256" key="4">
    <source>
        <dbReference type="ARBA" id="ARBA00022676"/>
    </source>
</evidence>
<comment type="catalytic activity">
    <reaction evidence="16">
        <text>an N-acetyl-alpha-neuraminyl-(2-&gt;3)-beta-D-galactosyl-(1-&gt;4)-N-acetyl-beta-D-glucosaminyl derivative + GDP-beta-L-fucose = an alpha-Neu5Ac-(2-&gt;3)-beta-D-Gal-(1-&gt;4)-[alpha-L-Fuc-(1-&gt;3)]-beta-D-GlcNAc derivative + GDP + H(+)</text>
        <dbReference type="Rhea" id="RHEA:56076"/>
        <dbReference type="ChEBI" id="CHEBI:15378"/>
        <dbReference type="ChEBI" id="CHEBI:57273"/>
        <dbReference type="ChEBI" id="CHEBI:58189"/>
        <dbReference type="ChEBI" id="CHEBI:136545"/>
        <dbReference type="ChEBI" id="CHEBI:139509"/>
    </reaction>
    <physiologicalReaction direction="left-to-right" evidence="16">
        <dbReference type="Rhea" id="RHEA:56077"/>
    </physiologicalReaction>
</comment>
<keyword evidence="23" id="KW-1185">Reference proteome</keyword>
<evidence type="ECO:0000256" key="11">
    <source>
        <dbReference type="ARBA" id="ARBA00023180"/>
    </source>
</evidence>
<evidence type="ECO:0000256" key="15">
    <source>
        <dbReference type="ARBA" id="ARBA00036234"/>
    </source>
</evidence>
<dbReference type="InterPro" id="IPR038577">
    <property type="entry name" value="GT10-like_C_sf"/>
</dbReference>
<evidence type="ECO:0000256" key="5">
    <source>
        <dbReference type="ARBA" id="ARBA00022679"/>
    </source>
</evidence>
<evidence type="ECO:0000256" key="16">
    <source>
        <dbReference type="ARBA" id="ARBA00036481"/>
    </source>
</evidence>
<dbReference type="SUPFAM" id="SSF48403">
    <property type="entry name" value="Ankyrin repeat"/>
    <property type="match status" value="1"/>
</dbReference>
<feature type="domain" description="Fucosyltransferase C-terminal" evidence="20">
    <location>
        <begin position="346"/>
        <end position="519"/>
    </location>
</feature>
<dbReference type="Gene3D" id="3.40.50.11660">
    <property type="entry name" value="Glycosyl transferase family 10, C-terminal domain"/>
    <property type="match status" value="1"/>
</dbReference>
<dbReference type="SUPFAM" id="SSF53756">
    <property type="entry name" value="UDP-Glycosyltransferase/glycogen phosphorylase"/>
    <property type="match status" value="1"/>
</dbReference>